<keyword evidence="2" id="KW-0963">Cytoplasm</keyword>
<dbReference type="GO" id="GO:0005813">
    <property type="term" value="C:centrosome"/>
    <property type="evidence" value="ECO:0007669"/>
    <property type="project" value="UniProtKB-SubCell"/>
</dbReference>
<gene>
    <name evidence="7" type="ORF">WMY93_019783</name>
</gene>
<accession>A0AAW0NQI7</accession>
<evidence type="ECO:0000313" key="8">
    <source>
        <dbReference type="Proteomes" id="UP001460270"/>
    </source>
</evidence>
<feature type="coiled-coil region" evidence="5">
    <location>
        <begin position="308"/>
        <end position="427"/>
    </location>
</feature>
<evidence type="ECO:0000256" key="5">
    <source>
        <dbReference type="SAM" id="Coils"/>
    </source>
</evidence>
<dbReference type="Proteomes" id="UP001460270">
    <property type="component" value="Unassembled WGS sequence"/>
</dbReference>
<sequence length="667" mass="76809">MEQINQQHHAEMELLKTQYSSESLSANTSEIEVLNVKIRQLQETIEQSQVIHNKTVQELNIVNKEKLSLQEKTDSLMQDLKSAKEQVELVSHNAVSQESHKRELQLLQVTIDNLKLQLETAQEAAQETQEKYESETTNYKIKLEMLEREKDAVLDRMAESQEAELERLRTQLLFSHEEELTNLREDLQRESFLNTENLLNEAAIKHEKALDDLRISYDEKVHLLLQEKENVVAERDELLHQILELKEDLNVALQTSKADELVQQLQELQTEIEELRKGGEERISIDSETTQAIENQAKVDEQMWDNKLKEQQSEIEMLNASNKALKEEIDFKIKDTENASAEKNEYQQQVAALTEELERLKTTFSFAEKNFEVNYQELKDEYTCLVETKTKLEEQKIQETLELEAKISNLETQIQKMEDRVSEIKMDEGKIVVEKDTTELMEKLNVTLIEKESLAGRVREVMEQLATAESKVERFEQELIKVKQENAKVIAQNEKLGKELENAHENAATICNSESQQLRGEIQTLQSLLKAAEEERDKIRQALELHRVSQTPSPAALTEQAPAVKAPSSTRKSAAASGSNRRKRRQRNKQNQGGVVQSSSREEEREEEEEEEGGGKRTEELQVLQSPARRLLLLCHAHTSRSLRSTIRMRARETERTTAPTAAAANR</sequence>
<evidence type="ECO:0000256" key="1">
    <source>
        <dbReference type="ARBA" id="ARBA00004300"/>
    </source>
</evidence>
<dbReference type="GO" id="GO:0060090">
    <property type="term" value="F:molecular adaptor activity"/>
    <property type="evidence" value="ECO:0007669"/>
    <property type="project" value="InterPro"/>
</dbReference>
<evidence type="ECO:0000256" key="6">
    <source>
        <dbReference type="SAM" id="MobiDB-lite"/>
    </source>
</evidence>
<feature type="coiled-coil region" evidence="5">
    <location>
        <begin position="24"/>
        <end position="178"/>
    </location>
</feature>
<keyword evidence="8" id="KW-1185">Reference proteome</keyword>
<dbReference type="GO" id="GO:0007165">
    <property type="term" value="P:signal transduction"/>
    <property type="evidence" value="ECO:0007669"/>
    <property type="project" value="InterPro"/>
</dbReference>
<feature type="coiled-coil region" evidence="5">
    <location>
        <begin position="228"/>
        <end position="278"/>
    </location>
</feature>
<feature type="compositionally biased region" description="Low complexity" evidence="6">
    <location>
        <begin position="657"/>
        <end position="667"/>
    </location>
</feature>
<protein>
    <submittedName>
        <fullName evidence="7">Uncharacterized protein</fullName>
    </submittedName>
</protein>
<dbReference type="EMBL" id="JBBPFD010000014">
    <property type="protein sequence ID" value="KAK7898930.1"/>
    <property type="molecule type" value="Genomic_DNA"/>
</dbReference>
<name>A0AAW0NQI7_9GOBI</name>
<feature type="region of interest" description="Disordered" evidence="6">
    <location>
        <begin position="547"/>
        <end position="623"/>
    </location>
</feature>
<dbReference type="InterPro" id="IPR028745">
    <property type="entry name" value="AKAP9/Pericentrin"/>
</dbReference>
<dbReference type="AlphaFoldDB" id="A0AAW0NQI7"/>
<feature type="compositionally biased region" description="Polar residues" evidence="6">
    <location>
        <begin position="567"/>
        <end position="579"/>
    </location>
</feature>
<comment type="caution">
    <text evidence="7">The sequence shown here is derived from an EMBL/GenBank/DDBJ whole genome shotgun (WGS) entry which is preliminary data.</text>
</comment>
<reference evidence="8" key="1">
    <citation type="submission" date="2024-04" db="EMBL/GenBank/DDBJ databases">
        <title>Salinicola lusitanus LLJ914,a marine bacterium isolated from the Okinawa Trough.</title>
        <authorList>
            <person name="Li J."/>
        </authorList>
    </citation>
    <scope>NUCLEOTIDE SEQUENCE [LARGE SCALE GENOMIC DNA]</scope>
</reference>
<comment type="subcellular location">
    <subcellularLocation>
        <location evidence="1">Cytoplasm</location>
        <location evidence="1">Cytoskeleton</location>
        <location evidence="1">Microtubule organizing center</location>
        <location evidence="1">Centrosome</location>
    </subcellularLocation>
</comment>
<organism evidence="7 8">
    <name type="scientific">Mugilogobius chulae</name>
    <name type="common">yellowstripe goby</name>
    <dbReference type="NCBI Taxonomy" id="88201"/>
    <lineage>
        <taxon>Eukaryota</taxon>
        <taxon>Metazoa</taxon>
        <taxon>Chordata</taxon>
        <taxon>Craniata</taxon>
        <taxon>Vertebrata</taxon>
        <taxon>Euteleostomi</taxon>
        <taxon>Actinopterygii</taxon>
        <taxon>Neopterygii</taxon>
        <taxon>Teleostei</taxon>
        <taxon>Neoteleostei</taxon>
        <taxon>Acanthomorphata</taxon>
        <taxon>Gobiaria</taxon>
        <taxon>Gobiiformes</taxon>
        <taxon>Gobioidei</taxon>
        <taxon>Gobiidae</taxon>
        <taxon>Gobionellinae</taxon>
        <taxon>Mugilogobius</taxon>
    </lineage>
</organism>
<evidence type="ECO:0000313" key="7">
    <source>
        <dbReference type="EMBL" id="KAK7898930.1"/>
    </source>
</evidence>
<evidence type="ECO:0000256" key="3">
    <source>
        <dbReference type="ARBA" id="ARBA00023054"/>
    </source>
</evidence>
<dbReference type="PANTHER" id="PTHR44981:SF1">
    <property type="entry name" value="A-KINASE ANCHOR PROTEIN 9"/>
    <property type="match status" value="1"/>
</dbReference>
<proteinExistence type="predicted"/>
<evidence type="ECO:0000256" key="2">
    <source>
        <dbReference type="ARBA" id="ARBA00022490"/>
    </source>
</evidence>
<keyword evidence="3 5" id="KW-0175">Coiled coil</keyword>
<feature type="region of interest" description="Disordered" evidence="6">
    <location>
        <begin position="636"/>
        <end position="667"/>
    </location>
</feature>
<dbReference type="PANTHER" id="PTHR44981">
    <property type="entry name" value="PERICENTRIN-LIKE PROTEIN, ISOFORM F"/>
    <property type="match status" value="1"/>
</dbReference>
<evidence type="ECO:0000256" key="4">
    <source>
        <dbReference type="ARBA" id="ARBA00023212"/>
    </source>
</evidence>
<keyword evidence="4" id="KW-0206">Cytoskeleton</keyword>